<dbReference type="Pfam" id="PF03372">
    <property type="entry name" value="Exo_endo_phos"/>
    <property type="match status" value="1"/>
</dbReference>
<proteinExistence type="predicted"/>
<name>A0A6D2HZG9_9BRAS</name>
<dbReference type="InterPro" id="IPR005135">
    <property type="entry name" value="Endo/exonuclease/phosphatase"/>
</dbReference>
<dbReference type="Gene3D" id="3.60.10.10">
    <property type="entry name" value="Endonuclease/exonuclease/phosphatase"/>
    <property type="match status" value="1"/>
</dbReference>
<dbReference type="PANTHER" id="PTHR35218">
    <property type="entry name" value="RNASE H DOMAIN-CONTAINING PROTEIN"/>
    <property type="match status" value="1"/>
</dbReference>
<feature type="region of interest" description="Disordered" evidence="1">
    <location>
        <begin position="133"/>
        <end position="163"/>
    </location>
</feature>
<gene>
    <name evidence="3" type="ORF">MERR_LOCUS8889</name>
</gene>
<accession>A0A6D2HZG9</accession>
<feature type="compositionally biased region" description="Polar residues" evidence="1">
    <location>
        <begin position="143"/>
        <end position="154"/>
    </location>
</feature>
<dbReference type="Proteomes" id="UP000467841">
    <property type="component" value="Unassembled WGS sequence"/>
</dbReference>
<dbReference type="SUPFAM" id="SSF56219">
    <property type="entry name" value="DNase I-like"/>
    <property type="match status" value="1"/>
</dbReference>
<dbReference type="InterPro" id="IPR036691">
    <property type="entry name" value="Endo/exonu/phosph_ase_sf"/>
</dbReference>
<reference evidence="3" key="1">
    <citation type="submission" date="2020-01" db="EMBL/GenBank/DDBJ databases">
        <authorList>
            <person name="Mishra B."/>
        </authorList>
    </citation>
    <scope>NUCLEOTIDE SEQUENCE [LARGE SCALE GENOMIC DNA]</scope>
</reference>
<dbReference type="EMBL" id="CACVBM020000643">
    <property type="protein sequence ID" value="CAA7021654.1"/>
    <property type="molecule type" value="Genomic_DNA"/>
</dbReference>
<feature type="domain" description="Endonuclease/exonuclease/phosphatase" evidence="2">
    <location>
        <begin position="9"/>
        <end position="132"/>
    </location>
</feature>
<sequence length="163" mass="18562">MTVQRLRGIRSGIRPDILFLTEKKNPDEFVLQTLDCVEYESHLLVSPHSPGGGGLALFWKKELEVEILFTCHNFIDMRIKAEGKSFYATFVYGEPDQTKRHEVWQKLMEQATERTDPWLPTGDFNDIIESAEKKEGPVRPETCMTSGSLATSTPGEERETTIL</sequence>
<evidence type="ECO:0000313" key="3">
    <source>
        <dbReference type="EMBL" id="CAA7021654.1"/>
    </source>
</evidence>
<evidence type="ECO:0000259" key="2">
    <source>
        <dbReference type="Pfam" id="PF03372"/>
    </source>
</evidence>
<dbReference type="AlphaFoldDB" id="A0A6D2HZG9"/>
<protein>
    <recommendedName>
        <fullName evidence="2">Endonuclease/exonuclease/phosphatase domain-containing protein</fullName>
    </recommendedName>
</protein>
<comment type="caution">
    <text evidence="3">The sequence shown here is derived from an EMBL/GenBank/DDBJ whole genome shotgun (WGS) entry which is preliminary data.</text>
</comment>
<dbReference type="PANTHER" id="PTHR35218:SF9">
    <property type="entry name" value="ENDONUCLEASE_EXONUCLEASE_PHOSPHATASE DOMAIN-CONTAINING PROTEIN"/>
    <property type="match status" value="1"/>
</dbReference>
<dbReference type="GO" id="GO:0003824">
    <property type="term" value="F:catalytic activity"/>
    <property type="evidence" value="ECO:0007669"/>
    <property type="project" value="InterPro"/>
</dbReference>
<evidence type="ECO:0000256" key="1">
    <source>
        <dbReference type="SAM" id="MobiDB-lite"/>
    </source>
</evidence>
<organism evidence="3 4">
    <name type="scientific">Microthlaspi erraticum</name>
    <dbReference type="NCBI Taxonomy" id="1685480"/>
    <lineage>
        <taxon>Eukaryota</taxon>
        <taxon>Viridiplantae</taxon>
        <taxon>Streptophyta</taxon>
        <taxon>Embryophyta</taxon>
        <taxon>Tracheophyta</taxon>
        <taxon>Spermatophyta</taxon>
        <taxon>Magnoliopsida</taxon>
        <taxon>eudicotyledons</taxon>
        <taxon>Gunneridae</taxon>
        <taxon>Pentapetalae</taxon>
        <taxon>rosids</taxon>
        <taxon>malvids</taxon>
        <taxon>Brassicales</taxon>
        <taxon>Brassicaceae</taxon>
        <taxon>Coluteocarpeae</taxon>
        <taxon>Microthlaspi</taxon>
    </lineage>
</organism>
<keyword evidence="4" id="KW-1185">Reference proteome</keyword>
<evidence type="ECO:0000313" key="4">
    <source>
        <dbReference type="Proteomes" id="UP000467841"/>
    </source>
</evidence>
<dbReference type="OrthoDB" id="1112302at2759"/>